<dbReference type="GO" id="GO:0005975">
    <property type="term" value="P:carbohydrate metabolic process"/>
    <property type="evidence" value="ECO:0007669"/>
    <property type="project" value="InterPro"/>
</dbReference>
<dbReference type="Proteomes" id="UP000650466">
    <property type="component" value="Unassembled WGS sequence"/>
</dbReference>
<feature type="domain" description="Alpha-L-rhamnosidase C-terminal" evidence="4">
    <location>
        <begin position="888"/>
        <end position="957"/>
    </location>
</feature>
<dbReference type="InterPro" id="IPR013737">
    <property type="entry name" value="Bac_rhamnosid_N"/>
</dbReference>
<dbReference type="InterPro" id="IPR008928">
    <property type="entry name" value="6-hairpin_glycosidase_sf"/>
</dbReference>
<dbReference type="EMBL" id="JACVVD010000004">
    <property type="protein sequence ID" value="MBD0381463.1"/>
    <property type="molecule type" value="Genomic_DNA"/>
</dbReference>
<feature type="domain" description="Alpha-L-rhamnosidase concanavalin-like" evidence="1">
    <location>
        <begin position="447"/>
        <end position="527"/>
    </location>
</feature>
<dbReference type="AlphaFoldDB" id="A0A926QK78"/>
<sequence>MNEKVPWKAQWIWSGGEVSPRNEWRCFRKQFHYSCAHYEEQVNIKITADSRYVLYVNGTLVGRGPVRSWPFELAFDEYEIGHFLNAGADNTIAVIVMHYGVPTFQYLRGRGGLLAQIDNNDRKVILATDSTWTTAIHSGYDSRSSRMSCQLPFTEIIDSRDWDESWTETGFADDDWEPSDVIGPVGMEPWTSLIERDIPPLTEEPVYPVRIESLSRVKPRSWGVVLDLRNHFVPSSEQHANNVRFYGYVTTVIRTNKPVRAIIGIVDGGRLSWNCSINGVWLDENDYYGEKPERYLDVQLVQGDNFFMMDIQGSSHGHGFHFAIDCDEPIEIVSPLESRLDPAGTRSPFATLGPFDYVEIIDHQPERPINPSHPDFMQARKIAGASELEHFKGWLRPVDNRYVSRDDVFSKCIWKKQSVQMPIPYSLQNAVIANRAAAVVPVYPEEHTELIIDFGKEFSGYIEFEADASGGTVIDFYGFEFMRDGYRQEMYELDNTMRYVCKEGHQTYSSLVRRGFRYLMVTVRNATKPLKLYRVSLFQSNYAVAEIGRFQCSDPLLGDIWEISKHTTRLCMEDTFVDCPAFEQTFWVGDARNEALVNYYVFGDDAIVKRCLRLVPGSNFQSPLYGDQVPSGWSSVIPNWTFFWAIACLELYRYSGDRKFAEQIWPHIRYTLDHFLEKLDDNGLLNMKGWNLLDWAPIDQPNDGVVSHQNMFFVQALRSAALLADGVDEECAERYRSRADDMKTAINAFLWSKERQAFVDCIHSDGRISETFSMQTQVVAYLCGIADDTRLRRLETYIVTPPHEFVQIGSPFMSFFYYEALAKLGRFDVMLDDMRIQYGKMIEHDATTCWEMYPNSTENRANPNLLTRSHCHAWSAGPGYFLGAFVLGVRGLDPGWSKVLVEPQIADLSWARGTVPLPGQGRIDISWRADRSTRKLHIRIEAPSALELSIVSPEGYEAVIERIGLG</sequence>
<dbReference type="GO" id="GO:0016787">
    <property type="term" value="F:hydrolase activity"/>
    <property type="evidence" value="ECO:0007669"/>
    <property type="project" value="UniProtKB-KW"/>
</dbReference>
<proteinExistence type="predicted"/>
<feature type="domain" description="Alpha-L-rhamnosidase six-hairpin glycosidase" evidence="3">
    <location>
        <begin position="546"/>
        <end position="884"/>
    </location>
</feature>
<feature type="domain" description="Bacterial alpha-L-rhamnosidase N-terminal" evidence="2">
    <location>
        <begin position="42"/>
        <end position="181"/>
    </location>
</feature>
<evidence type="ECO:0000259" key="4">
    <source>
        <dbReference type="Pfam" id="PF17390"/>
    </source>
</evidence>
<dbReference type="Gene3D" id="1.50.10.10">
    <property type="match status" value="1"/>
</dbReference>
<keyword evidence="7" id="KW-1185">Reference proteome</keyword>
<evidence type="ECO:0000259" key="3">
    <source>
        <dbReference type="Pfam" id="PF17389"/>
    </source>
</evidence>
<evidence type="ECO:0000313" key="6">
    <source>
        <dbReference type="EMBL" id="MBD0381463.1"/>
    </source>
</evidence>
<dbReference type="Pfam" id="PF17390">
    <property type="entry name" value="Bac_rhamnosid_C"/>
    <property type="match status" value="1"/>
</dbReference>
<dbReference type="PANTHER" id="PTHR34987">
    <property type="entry name" value="C, PUTATIVE (AFU_ORTHOLOGUE AFUA_3G02880)-RELATED"/>
    <property type="match status" value="1"/>
</dbReference>
<dbReference type="Pfam" id="PF17389">
    <property type="entry name" value="Bac_rhamnosid6H"/>
    <property type="match status" value="1"/>
</dbReference>
<keyword evidence="6" id="KW-0378">Hydrolase</keyword>
<name>A0A926QK78_9BACL</name>
<dbReference type="Gene3D" id="2.60.420.10">
    <property type="entry name" value="Maltose phosphorylase, domain 3"/>
    <property type="match status" value="1"/>
</dbReference>
<gene>
    <name evidence="6" type="ORF">ICC18_15150</name>
</gene>
<reference evidence="6" key="1">
    <citation type="submission" date="2020-09" db="EMBL/GenBank/DDBJ databases">
        <title>Draft Genome Sequence of Paenibacillus sp. WST5.</title>
        <authorList>
            <person name="Bao Z."/>
        </authorList>
    </citation>
    <scope>NUCLEOTIDE SEQUENCE</scope>
    <source>
        <strain evidence="6">WST5</strain>
    </source>
</reference>
<dbReference type="Pfam" id="PF05592">
    <property type="entry name" value="Bac_rhamnosid"/>
    <property type="match status" value="1"/>
</dbReference>
<dbReference type="Gene3D" id="2.60.120.260">
    <property type="entry name" value="Galactose-binding domain-like"/>
    <property type="match status" value="3"/>
</dbReference>
<feature type="domain" description="Alpha-L-rhamnosidase" evidence="5">
    <location>
        <begin position="222"/>
        <end position="400"/>
    </location>
</feature>
<dbReference type="SUPFAM" id="SSF48208">
    <property type="entry name" value="Six-hairpin glycosidases"/>
    <property type="match status" value="1"/>
</dbReference>
<dbReference type="InterPro" id="IPR012341">
    <property type="entry name" value="6hp_glycosidase-like_sf"/>
</dbReference>
<evidence type="ECO:0000313" key="7">
    <source>
        <dbReference type="Proteomes" id="UP000650466"/>
    </source>
</evidence>
<protein>
    <submittedName>
        <fullName evidence="6">Family 78 glycoside hydrolase catalytic domain</fullName>
    </submittedName>
</protein>
<dbReference type="InterPro" id="IPR008902">
    <property type="entry name" value="Rhamnosid_concanavalin"/>
</dbReference>
<dbReference type="PANTHER" id="PTHR34987:SF2">
    <property type="entry name" value="B, PUTATIVE (AFU_ORTHOLOGUE AFUA_7G05040)-RELATED"/>
    <property type="match status" value="1"/>
</dbReference>
<dbReference type="InterPro" id="IPR048653">
    <property type="entry name" value="RhaB_D2"/>
</dbReference>
<dbReference type="InterPro" id="IPR035396">
    <property type="entry name" value="Bac_rhamnosid6H"/>
</dbReference>
<evidence type="ECO:0000259" key="1">
    <source>
        <dbReference type="Pfam" id="PF05592"/>
    </source>
</evidence>
<evidence type="ECO:0000259" key="5">
    <source>
        <dbReference type="Pfam" id="PF21557"/>
    </source>
</evidence>
<dbReference type="Pfam" id="PF08531">
    <property type="entry name" value="Bac_rhamnosid_N"/>
    <property type="match status" value="1"/>
</dbReference>
<dbReference type="InterPro" id="IPR008979">
    <property type="entry name" value="Galactose-bd-like_sf"/>
</dbReference>
<dbReference type="Pfam" id="PF21557">
    <property type="entry name" value="RhaB_D2"/>
    <property type="match status" value="1"/>
</dbReference>
<accession>A0A926QK78</accession>
<dbReference type="InterPro" id="IPR035398">
    <property type="entry name" value="Bac_rhamnosid_C"/>
</dbReference>
<dbReference type="SUPFAM" id="SSF49785">
    <property type="entry name" value="Galactose-binding domain-like"/>
    <property type="match status" value="1"/>
</dbReference>
<organism evidence="6 7">
    <name type="scientific">Paenibacillus sedimenti</name>
    <dbReference type="NCBI Taxonomy" id="2770274"/>
    <lineage>
        <taxon>Bacteria</taxon>
        <taxon>Bacillati</taxon>
        <taxon>Bacillota</taxon>
        <taxon>Bacilli</taxon>
        <taxon>Bacillales</taxon>
        <taxon>Paenibacillaceae</taxon>
        <taxon>Paenibacillus</taxon>
    </lineage>
</organism>
<comment type="caution">
    <text evidence="6">The sequence shown here is derived from an EMBL/GenBank/DDBJ whole genome shotgun (WGS) entry which is preliminary data.</text>
</comment>
<evidence type="ECO:0000259" key="2">
    <source>
        <dbReference type="Pfam" id="PF08531"/>
    </source>
</evidence>